<comment type="caution">
    <text evidence="11">The sequence shown here is derived from an EMBL/GenBank/DDBJ whole genome shotgun (WGS) entry which is preliminary data.</text>
</comment>
<dbReference type="Proteomes" id="UP000195402">
    <property type="component" value="Unassembled WGS sequence"/>
</dbReference>
<keyword evidence="9" id="KW-0289">Folate biosynthesis</keyword>
<dbReference type="GO" id="GO:0046872">
    <property type="term" value="F:metal ion binding"/>
    <property type="evidence" value="ECO:0007669"/>
    <property type="project" value="UniProtKB-KW"/>
</dbReference>
<evidence type="ECO:0000313" key="12">
    <source>
        <dbReference type="Proteomes" id="UP000195402"/>
    </source>
</evidence>
<evidence type="ECO:0000256" key="5">
    <source>
        <dbReference type="ARBA" id="ARBA00012458"/>
    </source>
</evidence>
<dbReference type="EC" id="2.5.1.15" evidence="5"/>
<gene>
    <name evidence="11" type="ORF">BVC80_1195g34</name>
</gene>
<dbReference type="InParanoid" id="A0A200RCF6"/>
<reference evidence="11 12" key="1">
    <citation type="journal article" date="2017" name="Mol. Plant">
        <title>The Genome of Medicinal Plant Macleaya cordata Provides New Insights into Benzylisoquinoline Alkaloids Metabolism.</title>
        <authorList>
            <person name="Liu X."/>
            <person name="Liu Y."/>
            <person name="Huang P."/>
            <person name="Ma Y."/>
            <person name="Qing Z."/>
            <person name="Tang Q."/>
            <person name="Cao H."/>
            <person name="Cheng P."/>
            <person name="Zheng Y."/>
            <person name="Yuan Z."/>
            <person name="Zhou Y."/>
            <person name="Liu J."/>
            <person name="Tang Z."/>
            <person name="Zhuo Y."/>
            <person name="Zhang Y."/>
            <person name="Yu L."/>
            <person name="Huang J."/>
            <person name="Yang P."/>
            <person name="Peng Q."/>
            <person name="Zhang J."/>
            <person name="Jiang W."/>
            <person name="Zhang Z."/>
            <person name="Lin K."/>
            <person name="Ro D.K."/>
            <person name="Chen X."/>
            <person name="Xiong X."/>
            <person name="Shang Y."/>
            <person name="Huang S."/>
            <person name="Zeng J."/>
        </authorList>
    </citation>
    <scope>NUCLEOTIDE SEQUENCE [LARGE SCALE GENOMIC DNA]</scope>
    <source>
        <strain evidence="12">cv. BLH2017</strain>
        <tissue evidence="11">Root</tissue>
    </source>
</reference>
<evidence type="ECO:0000256" key="6">
    <source>
        <dbReference type="ARBA" id="ARBA00022679"/>
    </source>
</evidence>
<keyword evidence="8" id="KW-0460">Magnesium</keyword>
<evidence type="ECO:0000313" key="11">
    <source>
        <dbReference type="EMBL" id="OVA20394.1"/>
    </source>
</evidence>
<evidence type="ECO:0000256" key="7">
    <source>
        <dbReference type="ARBA" id="ARBA00022723"/>
    </source>
</evidence>
<sequence length="246" mass="26982">MISEGADIIDIGAQSTRPFATKISAEEELDRLIPVLEAVQQIPEVEDKFLSVDTFYSEAVNKGVHLVNDVSGGKLDSDMLKVVSGLEVPYVLMHMRGDPSMMQNSENLQYENACRQVTSELYSQVREAESSGILAWRIILDPGIGFSKKNEDNLDILMGLSTIREEIGLKSLAASHAPILIGPSRKRFLGDICNRIDASRRDPATVAAVTSGVLGGANIVRVHNVRDNLDAVWLCDALLKRKKAYT</sequence>
<evidence type="ECO:0000256" key="4">
    <source>
        <dbReference type="ARBA" id="ARBA00004763"/>
    </source>
</evidence>
<evidence type="ECO:0000256" key="2">
    <source>
        <dbReference type="ARBA" id="ARBA00000198"/>
    </source>
</evidence>
<dbReference type="SUPFAM" id="SSF51717">
    <property type="entry name" value="Dihydropteroate synthetase-like"/>
    <property type="match status" value="1"/>
</dbReference>
<dbReference type="InterPro" id="IPR045031">
    <property type="entry name" value="DHP_synth-like"/>
</dbReference>
<dbReference type="OrthoDB" id="1663073at2759"/>
<dbReference type="GO" id="GO:0046656">
    <property type="term" value="P:folic acid biosynthetic process"/>
    <property type="evidence" value="ECO:0007669"/>
    <property type="project" value="UniProtKB-KW"/>
</dbReference>
<organism evidence="11 12">
    <name type="scientific">Macleaya cordata</name>
    <name type="common">Five-seeded plume-poppy</name>
    <name type="synonym">Bocconia cordata</name>
    <dbReference type="NCBI Taxonomy" id="56857"/>
    <lineage>
        <taxon>Eukaryota</taxon>
        <taxon>Viridiplantae</taxon>
        <taxon>Streptophyta</taxon>
        <taxon>Embryophyta</taxon>
        <taxon>Tracheophyta</taxon>
        <taxon>Spermatophyta</taxon>
        <taxon>Magnoliopsida</taxon>
        <taxon>Ranunculales</taxon>
        <taxon>Papaveraceae</taxon>
        <taxon>Papaveroideae</taxon>
        <taxon>Macleaya</taxon>
    </lineage>
</organism>
<dbReference type="PROSITE" id="PS00793">
    <property type="entry name" value="DHPS_2"/>
    <property type="match status" value="1"/>
</dbReference>
<dbReference type="Gene3D" id="3.20.20.20">
    <property type="entry name" value="Dihydropteroate synthase-like"/>
    <property type="match status" value="1"/>
</dbReference>
<dbReference type="InterPro" id="IPR006390">
    <property type="entry name" value="DHP_synth_dom"/>
</dbReference>
<dbReference type="STRING" id="56857.A0A200RCF6"/>
<comment type="catalytic activity">
    <reaction evidence="2">
        <text>6-hydroxymethyl-7,8-dihydropterin + ATP = (7,8-dihydropterin-6-yl)methyl diphosphate + AMP + H(+)</text>
        <dbReference type="Rhea" id="RHEA:11412"/>
        <dbReference type="ChEBI" id="CHEBI:15378"/>
        <dbReference type="ChEBI" id="CHEBI:30616"/>
        <dbReference type="ChEBI" id="CHEBI:44841"/>
        <dbReference type="ChEBI" id="CHEBI:72950"/>
        <dbReference type="ChEBI" id="CHEBI:456215"/>
        <dbReference type="EC" id="2.7.6.3"/>
    </reaction>
</comment>
<dbReference type="Pfam" id="PF00809">
    <property type="entry name" value="Pterin_bind"/>
    <property type="match status" value="1"/>
</dbReference>
<evidence type="ECO:0000256" key="8">
    <source>
        <dbReference type="ARBA" id="ARBA00022842"/>
    </source>
</evidence>
<dbReference type="NCBIfam" id="TIGR01496">
    <property type="entry name" value="DHPS"/>
    <property type="match status" value="1"/>
</dbReference>
<dbReference type="GO" id="GO:0046654">
    <property type="term" value="P:tetrahydrofolate biosynthetic process"/>
    <property type="evidence" value="ECO:0007669"/>
    <property type="project" value="TreeGrafter"/>
</dbReference>
<accession>A0A200RCF6</accession>
<dbReference type="GO" id="GO:0003848">
    <property type="term" value="F:2-amino-4-hydroxy-6-hydroxymethyldihydropteridine diphosphokinase activity"/>
    <property type="evidence" value="ECO:0007669"/>
    <property type="project" value="UniProtKB-EC"/>
</dbReference>
<dbReference type="PROSITE" id="PS50972">
    <property type="entry name" value="PTERIN_BINDING"/>
    <property type="match status" value="1"/>
</dbReference>
<protein>
    <recommendedName>
        <fullName evidence="5">dihydropteroate synthase</fullName>
        <ecNumber evidence="5">2.5.1.15</ecNumber>
    </recommendedName>
</protein>
<dbReference type="EMBL" id="MVGT01000132">
    <property type="protein sequence ID" value="OVA20394.1"/>
    <property type="molecule type" value="Genomic_DNA"/>
</dbReference>
<keyword evidence="6" id="KW-0808">Transferase</keyword>
<dbReference type="OMA" id="KEWHEDI"/>
<dbReference type="PANTHER" id="PTHR20941:SF1">
    <property type="entry name" value="FOLIC ACID SYNTHESIS PROTEIN FOL1"/>
    <property type="match status" value="1"/>
</dbReference>
<evidence type="ECO:0000256" key="3">
    <source>
        <dbReference type="ARBA" id="ARBA00001946"/>
    </source>
</evidence>
<keyword evidence="7" id="KW-0479">Metal-binding</keyword>
<comment type="pathway">
    <text evidence="4">Cofactor biosynthesis; tetrahydrofolate biosynthesis; 7,8-dihydrofolate from 2-amino-4-hydroxy-6-hydroxymethyl-7,8-dihydropteridine diphosphate and 4-aminobenzoate: step 1/2.</text>
</comment>
<name>A0A200RCF6_MACCD</name>
<dbReference type="InterPro" id="IPR011005">
    <property type="entry name" value="Dihydropteroate_synth-like_sf"/>
</dbReference>
<comment type="cofactor">
    <cofactor evidence="3">
        <name>Mg(2+)</name>
        <dbReference type="ChEBI" id="CHEBI:18420"/>
    </cofactor>
</comment>
<evidence type="ECO:0000259" key="10">
    <source>
        <dbReference type="PROSITE" id="PS50972"/>
    </source>
</evidence>
<comment type="catalytic activity">
    <reaction evidence="1">
        <text>(7,8-dihydropterin-6-yl)methyl diphosphate + 4-aminobenzoate = 7,8-dihydropteroate + diphosphate</text>
        <dbReference type="Rhea" id="RHEA:19949"/>
        <dbReference type="ChEBI" id="CHEBI:17836"/>
        <dbReference type="ChEBI" id="CHEBI:17839"/>
        <dbReference type="ChEBI" id="CHEBI:33019"/>
        <dbReference type="ChEBI" id="CHEBI:72950"/>
        <dbReference type="EC" id="2.5.1.15"/>
    </reaction>
</comment>
<dbReference type="AlphaFoldDB" id="A0A200RCF6"/>
<feature type="domain" description="Pterin-binding" evidence="10">
    <location>
        <begin position="1"/>
        <end position="233"/>
    </location>
</feature>
<proteinExistence type="predicted"/>
<dbReference type="CDD" id="cd00739">
    <property type="entry name" value="DHPS"/>
    <property type="match status" value="1"/>
</dbReference>
<dbReference type="InterPro" id="IPR000489">
    <property type="entry name" value="Pterin-binding_dom"/>
</dbReference>
<evidence type="ECO:0000256" key="1">
    <source>
        <dbReference type="ARBA" id="ARBA00000012"/>
    </source>
</evidence>
<dbReference type="GO" id="GO:0004156">
    <property type="term" value="F:dihydropteroate synthase activity"/>
    <property type="evidence" value="ECO:0007669"/>
    <property type="project" value="UniProtKB-EC"/>
</dbReference>
<evidence type="ECO:0000256" key="9">
    <source>
        <dbReference type="ARBA" id="ARBA00022909"/>
    </source>
</evidence>
<keyword evidence="12" id="KW-1185">Reference proteome</keyword>
<dbReference type="PANTHER" id="PTHR20941">
    <property type="entry name" value="FOLATE SYNTHESIS PROTEINS"/>
    <property type="match status" value="1"/>
</dbReference>